<dbReference type="RefSeq" id="WP_148543777.1">
    <property type="nucleotide sequence ID" value="NZ_VSDQ01000679.1"/>
</dbReference>
<dbReference type="GO" id="GO:0005975">
    <property type="term" value="P:carbohydrate metabolic process"/>
    <property type="evidence" value="ECO:0007669"/>
    <property type="project" value="TreeGrafter"/>
</dbReference>
<dbReference type="GO" id="GO:0001681">
    <property type="term" value="F:sialate O-acetylesterase activity"/>
    <property type="evidence" value="ECO:0007669"/>
    <property type="project" value="InterPro"/>
</dbReference>
<dbReference type="SUPFAM" id="SSF52266">
    <property type="entry name" value="SGNH hydrolase"/>
    <property type="match status" value="1"/>
</dbReference>
<sequence length="470" mass="52200">MRTLRIITFICFCFVFGQETFAQLRLPNIFADHMVLQQKQVNPVWGKASKGEEIKVSIHDQTHHTTADKNGNWKVKLSPINAGGPFTLSIEGNTKIEFKDVLVGEVWVCSGQSNMAMKLEGGPGQHIEGSTDAILNSSNSKIRLFTVPKTVSNIPLENCGGSWEISKPSTAAKFSAVGYFFGKRLYESLDIPIGLISTNVGGTPAQAWTPNKTLKEKFPEIVNDKSKKGETKAPSVLYNAMVNPLIPYGIKGTIWYQGEGNRWNPEQYSRLFPEMIKSWRAQWNQGNFPFYFVQIAPFGNNIKGWVGVQQAQLKTMLTTPNTGMAVINDVGYKTRIHPPKKKEVGERLALWALAKDYNIEGFSYSGPVFDTLELKGSKAIIRFKHAPLGLTSLGKPLDHFEIAGTDGVFHPAEAKIIEKGNALQVWSNAVAHPKNVRYGWHSFIEGCLFNVSGLPASAFSTEDWDAIFRD</sequence>
<accession>A0A5D0HUQ4</accession>
<gene>
    <name evidence="3" type="ORF">FUA24_15105</name>
</gene>
<evidence type="ECO:0000259" key="2">
    <source>
        <dbReference type="Pfam" id="PF03629"/>
    </source>
</evidence>
<dbReference type="Pfam" id="PF03629">
    <property type="entry name" value="SASA"/>
    <property type="match status" value="1"/>
</dbReference>
<protein>
    <submittedName>
        <fullName evidence="3">Sialate O-acetylesterase</fullName>
    </submittedName>
</protein>
<dbReference type="InterPro" id="IPR005181">
    <property type="entry name" value="SASA"/>
</dbReference>
<keyword evidence="1" id="KW-0378">Hydrolase</keyword>
<comment type="caution">
    <text evidence="3">The sequence shown here is derived from an EMBL/GenBank/DDBJ whole genome shotgun (WGS) entry which is preliminary data.</text>
</comment>
<dbReference type="PANTHER" id="PTHR22901">
    <property type="entry name" value="SIALATE O-ACETYLESTERASE"/>
    <property type="match status" value="1"/>
</dbReference>
<organism evidence="3 4">
    <name type="scientific">Seonamhaeicola marinus</name>
    <dbReference type="NCBI Taxonomy" id="1912246"/>
    <lineage>
        <taxon>Bacteria</taxon>
        <taxon>Pseudomonadati</taxon>
        <taxon>Bacteroidota</taxon>
        <taxon>Flavobacteriia</taxon>
        <taxon>Flavobacteriales</taxon>
        <taxon>Flavobacteriaceae</taxon>
    </lineage>
</organism>
<name>A0A5D0HUQ4_9FLAO</name>
<evidence type="ECO:0000313" key="3">
    <source>
        <dbReference type="EMBL" id="TYA74641.1"/>
    </source>
</evidence>
<keyword evidence="4" id="KW-1185">Reference proteome</keyword>
<dbReference type="InterPro" id="IPR039329">
    <property type="entry name" value="SIAE"/>
</dbReference>
<dbReference type="OrthoDB" id="9816001at2"/>
<dbReference type="AlphaFoldDB" id="A0A5D0HUQ4"/>
<dbReference type="PANTHER" id="PTHR22901:SF0">
    <property type="entry name" value="SIALATE O-ACETYLESTERASE"/>
    <property type="match status" value="1"/>
</dbReference>
<reference evidence="3 4" key="1">
    <citation type="submission" date="2019-08" db="EMBL/GenBank/DDBJ databases">
        <title>Seonamhaeicola sediminis sp. nov., isolated from marine sediment.</title>
        <authorList>
            <person name="Cao W.R."/>
        </authorList>
    </citation>
    <scope>NUCLEOTIDE SEQUENCE [LARGE SCALE GENOMIC DNA]</scope>
    <source>
        <strain evidence="3 4">B011</strain>
    </source>
</reference>
<dbReference type="Proteomes" id="UP000323930">
    <property type="component" value="Unassembled WGS sequence"/>
</dbReference>
<proteinExistence type="predicted"/>
<evidence type="ECO:0000256" key="1">
    <source>
        <dbReference type="ARBA" id="ARBA00022801"/>
    </source>
</evidence>
<dbReference type="InterPro" id="IPR036514">
    <property type="entry name" value="SGNH_hydro_sf"/>
</dbReference>
<feature type="domain" description="Sialate O-acetylesterase" evidence="2">
    <location>
        <begin position="105"/>
        <end position="348"/>
    </location>
</feature>
<dbReference type="EMBL" id="VSDQ01000679">
    <property type="protein sequence ID" value="TYA74641.1"/>
    <property type="molecule type" value="Genomic_DNA"/>
</dbReference>
<dbReference type="Gene3D" id="3.40.50.1110">
    <property type="entry name" value="SGNH hydrolase"/>
    <property type="match status" value="1"/>
</dbReference>
<evidence type="ECO:0000313" key="4">
    <source>
        <dbReference type="Proteomes" id="UP000323930"/>
    </source>
</evidence>